<comment type="caution">
    <text evidence="11">The sequence shown here is derived from an EMBL/GenBank/DDBJ whole genome shotgun (WGS) entry which is preliminary data.</text>
</comment>
<evidence type="ECO:0000256" key="8">
    <source>
        <dbReference type="SAM" id="MobiDB-lite"/>
    </source>
</evidence>
<dbReference type="InterPro" id="IPR007627">
    <property type="entry name" value="RNA_pol_sigma70_r2"/>
</dbReference>
<feature type="compositionally biased region" description="Acidic residues" evidence="8">
    <location>
        <begin position="70"/>
        <end position="80"/>
    </location>
</feature>
<dbReference type="PANTHER" id="PTHR30603">
    <property type="entry name" value="RNA POLYMERASE SIGMA FACTOR RPO"/>
    <property type="match status" value="1"/>
</dbReference>
<comment type="subunit">
    <text evidence="6">Interacts transiently with the RNA polymerase catalytic core.</text>
</comment>
<dbReference type="Gene3D" id="1.10.220.120">
    <property type="entry name" value="Sigma-70 factor, region 1.1"/>
    <property type="match status" value="1"/>
</dbReference>
<comment type="similarity">
    <text evidence="6">Belongs to the sigma-70 factor family. RpoD/SigA subfamily.</text>
</comment>
<evidence type="ECO:0000256" key="5">
    <source>
        <dbReference type="ARBA" id="ARBA00023163"/>
    </source>
</evidence>
<dbReference type="InterPro" id="IPR028630">
    <property type="entry name" value="Sigma70_RpoD"/>
</dbReference>
<sequence length="391" mass="44782">MTKKEQSGELENEMTLEEVKANLLEAGKKSGELTIEEVTEKLSAFEMEPDQFEEFLDQIEAQGIEMDRKDDDEDGGKEEEQFDLNDLSVPPGVKINDPVRMYLKEIGRVDLLTGDEEVKLAIRIQEGVEAEQKLAELDKPDPELEEIVFRGENAKKKLAEANLRLVVSIAKRYVGRGMLFLDLIQEGNMGLIKAVEKFDHTKGFKFSTYATWWIRQAITRAIADQARTIRIPVHMVETINKLIRVQRQLLQDLGREPSPEEIGEEMDLTAEKVREILKIAQEPVSLETPIGEEDDSHLGDFIEDSEAQSPSDHAAYELLKEQLEDVLDTLTDREENVLRLRFGLDDGRTRTLEEVGKVFGVTRERIRQIEAKALRKLRHPSRSKRLKDFLE</sequence>
<dbReference type="Pfam" id="PF03979">
    <property type="entry name" value="Sigma70_r1_1"/>
    <property type="match status" value="1"/>
</dbReference>
<organism evidence="11 12">
    <name type="scientific">Sporosarcina contaminans</name>
    <dbReference type="NCBI Taxonomy" id="633403"/>
    <lineage>
        <taxon>Bacteria</taxon>
        <taxon>Bacillati</taxon>
        <taxon>Bacillota</taxon>
        <taxon>Bacilli</taxon>
        <taxon>Bacillales</taxon>
        <taxon>Caryophanaceae</taxon>
        <taxon>Sporosarcina</taxon>
    </lineage>
</organism>
<feature type="region of interest" description="Sigma-70 factor domain-4" evidence="6">
    <location>
        <begin position="326"/>
        <end position="379"/>
    </location>
</feature>
<dbReference type="CDD" id="cd06171">
    <property type="entry name" value="Sigma70_r4"/>
    <property type="match status" value="1"/>
</dbReference>
<dbReference type="PROSITE" id="PS00716">
    <property type="entry name" value="SIGMA70_2"/>
    <property type="match status" value="1"/>
</dbReference>
<dbReference type="Pfam" id="PF04545">
    <property type="entry name" value="Sigma70_r4"/>
    <property type="match status" value="1"/>
</dbReference>
<keyword evidence="4 6" id="KW-0238">DNA-binding</keyword>
<dbReference type="Pfam" id="PF00140">
    <property type="entry name" value="Sigma70_r1_2"/>
    <property type="match status" value="1"/>
</dbReference>
<evidence type="ECO:0000256" key="7">
    <source>
        <dbReference type="SAM" id="Coils"/>
    </source>
</evidence>
<evidence type="ECO:0000256" key="4">
    <source>
        <dbReference type="ARBA" id="ARBA00023125"/>
    </source>
</evidence>
<reference evidence="12" key="1">
    <citation type="journal article" date="2019" name="Int. J. Syst. Evol. Microbiol.">
        <title>The Global Catalogue of Microorganisms (GCM) 10K type strain sequencing project: providing services to taxonomists for standard genome sequencing and annotation.</title>
        <authorList>
            <consortium name="The Broad Institute Genomics Platform"/>
            <consortium name="The Broad Institute Genome Sequencing Center for Infectious Disease"/>
            <person name="Wu L."/>
            <person name="Ma J."/>
        </authorList>
    </citation>
    <scope>NUCLEOTIDE SEQUENCE [LARGE SCALE GENOMIC DNA]</scope>
    <source>
        <strain evidence="12">CCUG 53915</strain>
    </source>
</reference>
<dbReference type="PROSITE" id="PS00715">
    <property type="entry name" value="SIGMA70_1"/>
    <property type="match status" value="1"/>
</dbReference>
<dbReference type="Gene3D" id="1.10.10.10">
    <property type="entry name" value="Winged helix-like DNA-binding domain superfamily/Winged helix DNA-binding domain"/>
    <property type="match status" value="2"/>
</dbReference>
<dbReference type="InterPro" id="IPR009042">
    <property type="entry name" value="RNA_pol_sigma70_r1_2"/>
</dbReference>
<feature type="region of interest" description="Sigma-70 factor domain-2" evidence="6">
    <location>
        <begin position="158"/>
        <end position="228"/>
    </location>
</feature>
<dbReference type="HAMAP" id="MF_00963">
    <property type="entry name" value="Sigma70_RpoD_SigA"/>
    <property type="match status" value="1"/>
</dbReference>
<evidence type="ECO:0000313" key="11">
    <source>
        <dbReference type="EMBL" id="MFD1203884.1"/>
    </source>
</evidence>
<keyword evidence="3 6" id="KW-0731">Sigma factor</keyword>
<dbReference type="Proteomes" id="UP001597231">
    <property type="component" value="Unassembled WGS sequence"/>
</dbReference>
<dbReference type="InterPro" id="IPR007630">
    <property type="entry name" value="RNA_pol_sigma70_r4"/>
</dbReference>
<evidence type="ECO:0000313" key="12">
    <source>
        <dbReference type="Proteomes" id="UP001597231"/>
    </source>
</evidence>
<protein>
    <recommendedName>
        <fullName evidence="6">RNA polymerase sigma factor SigA</fullName>
    </recommendedName>
</protein>
<dbReference type="PANTHER" id="PTHR30603:SF60">
    <property type="entry name" value="RNA POLYMERASE SIGMA FACTOR RPOD"/>
    <property type="match status" value="1"/>
</dbReference>
<comment type="subcellular location">
    <subcellularLocation>
        <location evidence="6">Cytoplasm</location>
    </subcellularLocation>
</comment>
<keyword evidence="12" id="KW-1185">Reference proteome</keyword>
<dbReference type="InterPro" id="IPR050239">
    <property type="entry name" value="Sigma-70_RNA_pol_init_factors"/>
</dbReference>
<name>A0ABW3TW15_9BACL</name>
<dbReference type="InterPro" id="IPR014284">
    <property type="entry name" value="RNA_pol_sigma-70_dom"/>
</dbReference>
<accession>A0ABW3TW15</accession>
<dbReference type="SUPFAM" id="SSF88946">
    <property type="entry name" value="Sigma2 domain of RNA polymerase sigma factors"/>
    <property type="match status" value="1"/>
</dbReference>
<dbReference type="PRINTS" id="PR00046">
    <property type="entry name" value="SIGMA70FCT"/>
</dbReference>
<dbReference type="NCBIfam" id="TIGR02393">
    <property type="entry name" value="RpoD_Cterm"/>
    <property type="match status" value="1"/>
</dbReference>
<keyword evidence="5 6" id="KW-0804">Transcription</keyword>
<feature type="coiled-coil region" evidence="7">
    <location>
        <begin position="313"/>
        <end position="340"/>
    </location>
</feature>
<evidence type="ECO:0000259" key="10">
    <source>
        <dbReference type="PROSITE" id="PS00716"/>
    </source>
</evidence>
<evidence type="ECO:0000256" key="1">
    <source>
        <dbReference type="ARBA" id="ARBA00022490"/>
    </source>
</evidence>
<keyword evidence="2 6" id="KW-0805">Transcription regulation</keyword>
<dbReference type="Pfam" id="PF04542">
    <property type="entry name" value="Sigma70_r2"/>
    <property type="match status" value="1"/>
</dbReference>
<feature type="region of interest" description="Sigma-70 factor domain-3" evidence="6">
    <location>
        <begin position="237"/>
        <end position="313"/>
    </location>
</feature>
<feature type="DNA-binding region" description="H-T-H motif" evidence="6">
    <location>
        <begin position="352"/>
        <end position="371"/>
    </location>
</feature>
<evidence type="ECO:0000256" key="6">
    <source>
        <dbReference type="HAMAP-Rule" id="MF_00963"/>
    </source>
</evidence>
<comment type="function">
    <text evidence="6">Sigma factors are initiation factors that promote the attachment of RNA polymerase to specific initiation sites and are then released. This sigma factor is the primary sigma factor during exponential growth.</text>
</comment>
<proteinExistence type="inferred from homology"/>
<keyword evidence="7" id="KW-0175">Coiled coil</keyword>
<keyword evidence="1 6" id="KW-0963">Cytoplasm</keyword>
<dbReference type="SUPFAM" id="SSF88659">
    <property type="entry name" value="Sigma3 and sigma4 domains of RNA polymerase sigma factors"/>
    <property type="match status" value="2"/>
</dbReference>
<dbReference type="NCBIfam" id="TIGR02937">
    <property type="entry name" value="sigma70-ECF"/>
    <property type="match status" value="1"/>
</dbReference>
<dbReference type="InterPro" id="IPR013324">
    <property type="entry name" value="RNA_pol_sigma_r3/r4-like"/>
</dbReference>
<dbReference type="InterPro" id="IPR042189">
    <property type="entry name" value="RNA_pol_sigma_70_r1_1_sf"/>
</dbReference>
<dbReference type="RefSeq" id="WP_381479641.1">
    <property type="nucleotide sequence ID" value="NZ_JBHTLT010000013.1"/>
</dbReference>
<evidence type="ECO:0000256" key="2">
    <source>
        <dbReference type="ARBA" id="ARBA00023015"/>
    </source>
</evidence>
<feature type="domain" description="RNA polymerase sigma-70" evidence="9">
    <location>
        <begin position="182"/>
        <end position="195"/>
    </location>
</feature>
<dbReference type="InterPro" id="IPR013325">
    <property type="entry name" value="RNA_pol_sigma_r2"/>
</dbReference>
<feature type="domain" description="RNA polymerase sigma-70" evidence="10">
    <location>
        <begin position="351"/>
        <end position="377"/>
    </location>
</feature>
<dbReference type="Pfam" id="PF04539">
    <property type="entry name" value="Sigma70_r3"/>
    <property type="match status" value="1"/>
</dbReference>
<evidence type="ECO:0000259" key="9">
    <source>
        <dbReference type="PROSITE" id="PS00715"/>
    </source>
</evidence>
<evidence type="ECO:0000256" key="3">
    <source>
        <dbReference type="ARBA" id="ARBA00023082"/>
    </source>
</evidence>
<gene>
    <name evidence="11" type="primary">rpoD</name>
    <name evidence="6" type="synonym">sigA</name>
    <name evidence="11" type="ORF">ACFQ38_01900</name>
</gene>
<feature type="region of interest" description="Disordered" evidence="8">
    <location>
        <begin position="61"/>
        <end position="80"/>
    </location>
</feature>
<dbReference type="EMBL" id="JBHTLT010000013">
    <property type="protein sequence ID" value="MFD1203884.1"/>
    <property type="molecule type" value="Genomic_DNA"/>
</dbReference>
<dbReference type="InterPro" id="IPR036388">
    <property type="entry name" value="WH-like_DNA-bd_sf"/>
</dbReference>
<dbReference type="InterPro" id="IPR000943">
    <property type="entry name" value="RNA_pol_sigma70"/>
</dbReference>
<dbReference type="InterPro" id="IPR007127">
    <property type="entry name" value="RNA_pol_sigma_70_r1_1"/>
</dbReference>
<dbReference type="InterPro" id="IPR012760">
    <property type="entry name" value="RNA_pol_sigma_RpoD_C"/>
</dbReference>
<dbReference type="Gene3D" id="1.10.601.10">
    <property type="entry name" value="RNA Polymerase Primary Sigma Factor"/>
    <property type="match status" value="1"/>
</dbReference>
<feature type="short sequence motif" description="Interaction with polymerase core subunit RpoC" evidence="6">
    <location>
        <begin position="182"/>
        <end position="185"/>
    </location>
</feature>
<dbReference type="InterPro" id="IPR007624">
    <property type="entry name" value="RNA_pol_sigma70_r3"/>
</dbReference>